<reference evidence="5" key="1">
    <citation type="journal article" date="2019" name="Int. J. Syst. Evol. Microbiol.">
        <title>The Global Catalogue of Microorganisms (GCM) 10K type strain sequencing project: providing services to taxonomists for standard genome sequencing and annotation.</title>
        <authorList>
            <consortium name="The Broad Institute Genomics Platform"/>
            <consortium name="The Broad Institute Genome Sequencing Center for Infectious Disease"/>
            <person name="Wu L."/>
            <person name="Ma J."/>
        </authorList>
    </citation>
    <scope>NUCLEOTIDE SEQUENCE [LARGE SCALE GENOMIC DNA]</scope>
    <source>
        <strain evidence="5">IBRC-M 10908</strain>
    </source>
</reference>
<dbReference type="EMBL" id="JBHSDK010000002">
    <property type="protein sequence ID" value="MFC4333925.1"/>
    <property type="molecule type" value="Genomic_DNA"/>
</dbReference>
<gene>
    <name evidence="4" type="ORF">ACFPET_01785</name>
</gene>
<feature type="transmembrane region" description="Helical" evidence="1">
    <location>
        <begin position="59"/>
        <end position="83"/>
    </location>
</feature>
<keyword evidence="5" id="KW-1185">Reference proteome</keyword>
<dbReference type="Proteomes" id="UP001595823">
    <property type="component" value="Unassembled WGS sequence"/>
</dbReference>
<comment type="caution">
    <text evidence="4">The sequence shown here is derived from an EMBL/GenBank/DDBJ whole genome shotgun (WGS) entry which is preliminary data.</text>
</comment>
<dbReference type="Pfam" id="PF03707">
    <property type="entry name" value="MHYT"/>
    <property type="match status" value="2"/>
</dbReference>
<dbReference type="PROSITE" id="PS50924">
    <property type="entry name" value="MHYT"/>
    <property type="match status" value="1"/>
</dbReference>
<feature type="transmembrane region" description="Helical" evidence="1">
    <location>
        <begin position="122"/>
        <end position="143"/>
    </location>
</feature>
<name>A0ABV8TTI7_9ACTN</name>
<feature type="transmembrane region" description="Helical" evidence="1">
    <location>
        <begin position="187"/>
        <end position="211"/>
    </location>
</feature>
<evidence type="ECO:0000256" key="2">
    <source>
        <dbReference type="SAM" id="MobiDB-lite"/>
    </source>
</evidence>
<feature type="transmembrane region" description="Helical" evidence="1">
    <location>
        <begin position="227"/>
        <end position="249"/>
    </location>
</feature>
<dbReference type="InterPro" id="IPR005330">
    <property type="entry name" value="MHYT_dom"/>
</dbReference>
<feature type="domain" description="MHYT" evidence="3">
    <location>
        <begin position="21"/>
        <end position="212"/>
    </location>
</feature>
<dbReference type="PANTHER" id="PTHR35152">
    <property type="entry name" value="DOMAIN SIGNALLING PROTEIN, PUTATIVE (AFU_ORTHOLOGUE AFUA_5G11310)-RELATED"/>
    <property type="match status" value="1"/>
</dbReference>
<evidence type="ECO:0000313" key="5">
    <source>
        <dbReference type="Proteomes" id="UP001595823"/>
    </source>
</evidence>
<dbReference type="RefSeq" id="WP_380617664.1">
    <property type="nucleotide sequence ID" value="NZ_JBHSDK010000002.1"/>
</dbReference>
<dbReference type="PANTHER" id="PTHR35152:SF1">
    <property type="entry name" value="DOMAIN SIGNALLING PROTEIN, PUTATIVE (AFU_ORTHOLOGUE AFUA_5G11310)-RELATED"/>
    <property type="match status" value="1"/>
</dbReference>
<organism evidence="4 5">
    <name type="scientific">Salininema proteolyticum</name>
    <dbReference type="NCBI Taxonomy" id="1607685"/>
    <lineage>
        <taxon>Bacteria</taxon>
        <taxon>Bacillati</taxon>
        <taxon>Actinomycetota</taxon>
        <taxon>Actinomycetes</taxon>
        <taxon>Glycomycetales</taxon>
        <taxon>Glycomycetaceae</taxon>
        <taxon>Salininema</taxon>
    </lineage>
</organism>
<sequence length="297" mass="30977">MSWDMQAPLELAVAHQQHFTYGFINPAMAFFFSVAGSYLGLTCARYSRASTGTGSRLRWIALSSFALGGIGIWMMHFTAMIGFTVDGMSIAYDLPLTALSLLIAIASVAAGLWIAGTADQSWYRLIPAGAVCGLGVAGMHYTGMAAMRFPGRMDYDAVLVAASIVIAVVAATVALRFTAVVSRRGSMMAASVVMAVAVCGMHYTGMMAIVIEPNHEVAEGGIEALKLIIPILVFAAAGIVGLIFAVLGAPGSTAAEDYRPNAERASGAAPHLSVQPGDRQGSPAGFERGTSFDQPSS</sequence>
<evidence type="ECO:0000256" key="1">
    <source>
        <dbReference type="PROSITE-ProRule" id="PRU00244"/>
    </source>
</evidence>
<proteinExistence type="predicted"/>
<feature type="transmembrane region" description="Helical" evidence="1">
    <location>
        <begin position="95"/>
        <end position="115"/>
    </location>
</feature>
<feature type="transmembrane region" description="Helical" evidence="1">
    <location>
        <begin position="155"/>
        <end position="175"/>
    </location>
</feature>
<keyword evidence="1" id="KW-0812">Transmembrane</keyword>
<protein>
    <submittedName>
        <fullName evidence="4">MHYT domain-containing protein</fullName>
    </submittedName>
</protein>
<keyword evidence="1" id="KW-0472">Membrane</keyword>
<accession>A0ABV8TTI7</accession>
<feature type="transmembrane region" description="Helical" evidence="1">
    <location>
        <begin position="27"/>
        <end position="47"/>
    </location>
</feature>
<feature type="region of interest" description="Disordered" evidence="2">
    <location>
        <begin position="258"/>
        <end position="297"/>
    </location>
</feature>
<evidence type="ECO:0000313" key="4">
    <source>
        <dbReference type="EMBL" id="MFC4333925.1"/>
    </source>
</evidence>
<keyword evidence="1" id="KW-1133">Transmembrane helix</keyword>
<evidence type="ECO:0000259" key="3">
    <source>
        <dbReference type="PROSITE" id="PS50924"/>
    </source>
</evidence>